<keyword evidence="3" id="KW-1185">Reference proteome</keyword>
<organism evidence="2 3">
    <name type="scientific">Coprinellus micaceus</name>
    <name type="common">Glistening ink-cap mushroom</name>
    <name type="synonym">Coprinus micaceus</name>
    <dbReference type="NCBI Taxonomy" id="71717"/>
    <lineage>
        <taxon>Eukaryota</taxon>
        <taxon>Fungi</taxon>
        <taxon>Dikarya</taxon>
        <taxon>Basidiomycota</taxon>
        <taxon>Agaricomycotina</taxon>
        <taxon>Agaricomycetes</taxon>
        <taxon>Agaricomycetidae</taxon>
        <taxon>Agaricales</taxon>
        <taxon>Agaricineae</taxon>
        <taxon>Psathyrellaceae</taxon>
        <taxon>Coprinellus</taxon>
    </lineage>
</organism>
<dbReference type="InterPro" id="IPR001810">
    <property type="entry name" value="F-box_dom"/>
</dbReference>
<dbReference type="SUPFAM" id="SSF52047">
    <property type="entry name" value="RNI-like"/>
    <property type="match status" value="1"/>
</dbReference>
<gene>
    <name evidence="2" type="ORF">FA13DRAFT_1796662</name>
</gene>
<dbReference type="SUPFAM" id="SSF81383">
    <property type="entry name" value="F-box domain"/>
    <property type="match status" value="1"/>
</dbReference>
<feature type="domain" description="F-box" evidence="1">
    <location>
        <begin position="1"/>
        <end position="55"/>
    </location>
</feature>
<dbReference type="Gene3D" id="1.20.1280.50">
    <property type="match status" value="1"/>
</dbReference>
<evidence type="ECO:0000313" key="2">
    <source>
        <dbReference type="EMBL" id="TEB25194.1"/>
    </source>
</evidence>
<dbReference type="InterPro" id="IPR032675">
    <property type="entry name" value="LRR_dom_sf"/>
</dbReference>
<name>A0A4Y7SUB8_COPMI</name>
<dbReference type="OrthoDB" id="2269034at2759"/>
<reference evidence="2 3" key="1">
    <citation type="journal article" date="2019" name="Nat. Ecol. Evol.">
        <title>Megaphylogeny resolves global patterns of mushroom evolution.</title>
        <authorList>
            <person name="Varga T."/>
            <person name="Krizsan K."/>
            <person name="Foldi C."/>
            <person name="Dima B."/>
            <person name="Sanchez-Garcia M."/>
            <person name="Sanchez-Ramirez S."/>
            <person name="Szollosi G.J."/>
            <person name="Szarkandi J.G."/>
            <person name="Papp V."/>
            <person name="Albert L."/>
            <person name="Andreopoulos W."/>
            <person name="Angelini C."/>
            <person name="Antonin V."/>
            <person name="Barry K.W."/>
            <person name="Bougher N.L."/>
            <person name="Buchanan P."/>
            <person name="Buyck B."/>
            <person name="Bense V."/>
            <person name="Catcheside P."/>
            <person name="Chovatia M."/>
            <person name="Cooper J."/>
            <person name="Damon W."/>
            <person name="Desjardin D."/>
            <person name="Finy P."/>
            <person name="Geml J."/>
            <person name="Haridas S."/>
            <person name="Hughes K."/>
            <person name="Justo A."/>
            <person name="Karasinski D."/>
            <person name="Kautmanova I."/>
            <person name="Kiss B."/>
            <person name="Kocsube S."/>
            <person name="Kotiranta H."/>
            <person name="LaButti K.M."/>
            <person name="Lechner B.E."/>
            <person name="Liimatainen K."/>
            <person name="Lipzen A."/>
            <person name="Lukacs Z."/>
            <person name="Mihaltcheva S."/>
            <person name="Morgado L.N."/>
            <person name="Niskanen T."/>
            <person name="Noordeloos M.E."/>
            <person name="Ohm R.A."/>
            <person name="Ortiz-Santana B."/>
            <person name="Ovrebo C."/>
            <person name="Racz N."/>
            <person name="Riley R."/>
            <person name="Savchenko A."/>
            <person name="Shiryaev A."/>
            <person name="Soop K."/>
            <person name="Spirin V."/>
            <person name="Szebenyi C."/>
            <person name="Tomsovsky M."/>
            <person name="Tulloss R.E."/>
            <person name="Uehling J."/>
            <person name="Grigoriev I.V."/>
            <person name="Vagvolgyi C."/>
            <person name="Papp T."/>
            <person name="Martin F.M."/>
            <person name="Miettinen O."/>
            <person name="Hibbett D.S."/>
            <person name="Nagy L.G."/>
        </authorList>
    </citation>
    <scope>NUCLEOTIDE SEQUENCE [LARGE SCALE GENOMIC DNA]</scope>
    <source>
        <strain evidence="2 3">FP101781</strain>
    </source>
</reference>
<accession>A0A4Y7SUB8</accession>
<sequence length="555" mass="62402">MDNLPPELLFSVFAEVDFSEYSPYSLINVASVCRRWRDVRRSVNGASQDQALLSYMKRFFSHSGDLPLALDLKATTSTIAARDVGTIPDFLAHTSRLKSLSIETSSPPHQNRVHRPWFTLFLETAHRVSKQQGNPCRKSMQSLQFKSTTTISPHNAVPLFEVAPSLGRLELAFHYVMDVAFVQRLVAKLDGLRYFRIDCRFRCSNVEKVAFLLQIILSLPRLASLTIHDRHDPDSPISQLEVISLILTLPVKNLNLSHLDLWDSRATRWALCNMVLPALKSLRLYRNYPTAATFDVNLGEAIRGLVQRSSCALKSLHLEPVSPIAENLLEVFRDLPTLEAIELRCGCATTGAGDRVQSLQFLSELSTTSDLSSPKSCPTDLFPSLREFVYHDDLLDVKYIPDLIVHFKSFVEYPSRRSESDQETAVEAEFPALRVGRPPVIWRKWRPGITAPSSAGLPDSVDEAFNVNKKYVSLKKAVLYAGGYTDPPVYSRTFEPPFMETLFLHSHVFGPPPSIFKNRFSVDGDPRRTAKRRLDCALDIARPSTSLAELAVQVS</sequence>
<dbReference type="Gene3D" id="3.80.10.10">
    <property type="entry name" value="Ribonuclease Inhibitor"/>
    <property type="match status" value="1"/>
</dbReference>
<dbReference type="Proteomes" id="UP000298030">
    <property type="component" value="Unassembled WGS sequence"/>
</dbReference>
<dbReference type="Pfam" id="PF12937">
    <property type="entry name" value="F-box-like"/>
    <property type="match status" value="1"/>
</dbReference>
<proteinExistence type="predicted"/>
<dbReference type="InterPro" id="IPR036047">
    <property type="entry name" value="F-box-like_dom_sf"/>
</dbReference>
<dbReference type="AlphaFoldDB" id="A0A4Y7SUB8"/>
<dbReference type="PROSITE" id="PS50181">
    <property type="entry name" value="FBOX"/>
    <property type="match status" value="1"/>
</dbReference>
<evidence type="ECO:0000259" key="1">
    <source>
        <dbReference type="PROSITE" id="PS50181"/>
    </source>
</evidence>
<comment type="caution">
    <text evidence="2">The sequence shown here is derived from an EMBL/GenBank/DDBJ whole genome shotgun (WGS) entry which is preliminary data.</text>
</comment>
<evidence type="ECO:0000313" key="3">
    <source>
        <dbReference type="Proteomes" id="UP000298030"/>
    </source>
</evidence>
<dbReference type="EMBL" id="QPFP01000059">
    <property type="protein sequence ID" value="TEB25194.1"/>
    <property type="molecule type" value="Genomic_DNA"/>
</dbReference>
<protein>
    <recommendedName>
        <fullName evidence="1">F-box domain-containing protein</fullName>
    </recommendedName>
</protein>